<accession>A0A8H7W2K3</accession>
<dbReference type="Proteomes" id="UP000613177">
    <property type="component" value="Unassembled WGS sequence"/>
</dbReference>
<evidence type="ECO:0000313" key="1">
    <source>
        <dbReference type="EMBL" id="KAG2236214.1"/>
    </source>
</evidence>
<name>A0A8H7W2K3_9FUNG</name>
<dbReference type="EMBL" id="JAEPRE010000020">
    <property type="protein sequence ID" value="KAG2236214.1"/>
    <property type="molecule type" value="Genomic_DNA"/>
</dbReference>
<protein>
    <submittedName>
        <fullName evidence="1">Uncharacterized protein</fullName>
    </submittedName>
</protein>
<comment type="caution">
    <text evidence="1">The sequence shown here is derived from an EMBL/GenBank/DDBJ whole genome shotgun (WGS) entry which is preliminary data.</text>
</comment>
<sequence length="649" mass="74870">MSREKLYQLFEKGKDNWDQDDLFTLTAASDFFRLCVEKLIKYTKGEIKDNGALHYALVVPSEWEEEIREVLIRPIFVQANLISKDDHQDRLLFFSDIESIFYYISEPTAYPFVEMTRNSIIGRIVAVEENQVLIKLDLISIGNPIFDFSGSVMSLKIMDSNAMSLTSDDVKNGIREIIKIKSPFDAQESTILNIMKELGKDTFTDMKDEDEASYLMNSFITEESISELDQHQEELIRSIRPFDICNEINEYTSIIELDEGLLQWSRFLFVYNRISFASNYIVHKSPLNQPIEYQDITHGIFRYTSNAIQNSNIYGKPRILATEHSEISPSIFLNSKPDAIMDIGILLESTVLSFSLLDENGLVKEIWNHDYFVPDIGLRSLRSFFTFSEVATLNVKNSFITFVEEYLKDGSNISSVVLNKEMLIEIENILSIENHNKDIMVSTQQQVYIKAFVLIYMIYLNVIISGKTLKIAEGNDNIKTGYAITVEKMLLQKVLVTEDELRDIIYASNLVQENDDSKKLRITTQGEGLLPVIQQSFKLQFPIKSFFMVAKLYEDYVHLTLNQVVTESGPDHEDQETIITKEEIIHIPNIYDSLCLNMWNNITEDSSLIQLCDTHKGYNDNKLLDIFSLENQAEFMNNFKEYISKEVNP</sequence>
<proteinExistence type="predicted"/>
<reference evidence="1" key="1">
    <citation type="submission" date="2021-01" db="EMBL/GenBank/DDBJ databases">
        <title>Metabolic potential, ecology and presence of endohyphal bacteria is reflected in genomic diversity of Mucoromycotina.</title>
        <authorList>
            <person name="Muszewska A."/>
            <person name="Okrasinska A."/>
            <person name="Steczkiewicz K."/>
            <person name="Drgas O."/>
            <person name="Orlowska M."/>
            <person name="Perlinska-Lenart U."/>
            <person name="Aleksandrzak-Piekarczyk T."/>
            <person name="Szatraj K."/>
            <person name="Zielenkiewicz U."/>
            <person name="Pilsyk S."/>
            <person name="Malc E."/>
            <person name="Mieczkowski P."/>
            <person name="Kruszewska J.S."/>
            <person name="Biernat P."/>
            <person name="Pawlowska J."/>
        </authorList>
    </citation>
    <scope>NUCLEOTIDE SEQUENCE</scope>
    <source>
        <strain evidence="1">WA0000018081</strain>
    </source>
</reference>
<gene>
    <name evidence="1" type="ORF">INT48_008574</name>
</gene>
<organism evidence="1 2">
    <name type="scientific">Thamnidium elegans</name>
    <dbReference type="NCBI Taxonomy" id="101142"/>
    <lineage>
        <taxon>Eukaryota</taxon>
        <taxon>Fungi</taxon>
        <taxon>Fungi incertae sedis</taxon>
        <taxon>Mucoromycota</taxon>
        <taxon>Mucoromycotina</taxon>
        <taxon>Mucoromycetes</taxon>
        <taxon>Mucorales</taxon>
        <taxon>Mucorineae</taxon>
        <taxon>Mucoraceae</taxon>
        <taxon>Thamnidium</taxon>
    </lineage>
</organism>
<dbReference type="AlphaFoldDB" id="A0A8H7W2K3"/>
<evidence type="ECO:0000313" key="2">
    <source>
        <dbReference type="Proteomes" id="UP000613177"/>
    </source>
</evidence>
<keyword evidence="2" id="KW-1185">Reference proteome</keyword>